<gene>
    <name evidence="7" type="primary">murE</name>
    <name evidence="12" type="ORF">EV698_0142</name>
</gene>
<keyword evidence="5 7" id="KW-0131">Cell cycle</keyword>
<feature type="short sequence motif" description="Meso-diaminopimelate recognition motif" evidence="7">
    <location>
        <begin position="415"/>
        <end position="418"/>
    </location>
</feature>
<feature type="binding site" evidence="7">
    <location>
        <begin position="415"/>
        <end position="418"/>
    </location>
    <ligand>
        <name>meso-2,6-diaminopimelate</name>
        <dbReference type="ChEBI" id="CHEBI:57791"/>
    </ligand>
</feature>
<feature type="binding site" evidence="7">
    <location>
        <begin position="47"/>
        <end position="49"/>
    </location>
    <ligand>
        <name>UDP-N-acetyl-alpha-D-muramoyl-L-alanyl-D-glutamate</name>
        <dbReference type="ChEBI" id="CHEBI:83900"/>
    </ligand>
</feature>
<feature type="binding site" evidence="7">
    <location>
        <position position="199"/>
    </location>
    <ligand>
        <name>UDP-N-acetyl-alpha-D-muramoyl-L-alanyl-D-glutamate</name>
        <dbReference type="ChEBI" id="CHEBI:83900"/>
    </ligand>
</feature>
<dbReference type="Pfam" id="PF01225">
    <property type="entry name" value="Mur_ligase"/>
    <property type="match status" value="1"/>
</dbReference>
<keyword evidence="7" id="KW-0067">ATP-binding</keyword>
<dbReference type="GO" id="GO:0051301">
    <property type="term" value="P:cell division"/>
    <property type="evidence" value="ECO:0007669"/>
    <property type="project" value="UniProtKB-KW"/>
</dbReference>
<comment type="function">
    <text evidence="7">Catalyzes the addition of meso-diaminopimelic acid to the nucleotide precursor UDP-N-acetylmuramoyl-L-alanyl-D-glutamate (UMAG) in the biosynthesis of bacterial cell-wall peptidoglycan.</text>
</comment>
<dbReference type="Proteomes" id="UP000292298">
    <property type="component" value="Unassembled WGS sequence"/>
</dbReference>
<feature type="domain" description="Mur ligase N-terminal catalytic" evidence="9">
    <location>
        <begin position="25"/>
        <end position="107"/>
    </location>
</feature>
<feature type="binding site" evidence="7">
    <location>
        <begin position="164"/>
        <end position="165"/>
    </location>
    <ligand>
        <name>UDP-N-acetyl-alpha-D-muramoyl-L-alanyl-D-glutamate</name>
        <dbReference type="ChEBI" id="CHEBI:83900"/>
    </ligand>
</feature>
<dbReference type="RefSeq" id="WP_130502263.1">
    <property type="nucleotide sequence ID" value="NZ_SHLI01000001.1"/>
</dbReference>
<feature type="modified residue" description="N6-carboxylysine" evidence="7">
    <location>
        <position position="231"/>
    </location>
</feature>
<dbReference type="Gene3D" id="3.90.190.20">
    <property type="entry name" value="Mur ligase, C-terminal domain"/>
    <property type="match status" value="1"/>
</dbReference>
<evidence type="ECO:0000256" key="1">
    <source>
        <dbReference type="ARBA" id="ARBA00005898"/>
    </source>
</evidence>
<dbReference type="Gene3D" id="3.40.1190.10">
    <property type="entry name" value="Mur-like, catalytic domain"/>
    <property type="match status" value="1"/>
</dbReference>
<sequence length="497" mass="52027">MTRPWYAESLLAPWLVDSRLSGVPVRSIALDSRDVSAEGLFLAVAGHRAHGLDFLDQALDAGAVVVLYEPDPTRHDQAIFDQCQQAGAIAIPRAGLGAMVSGIAGRFYDEPSRTLRVVAVTGTDGKTSVAHYIAQLVEALHGAAAVMGTVGWGRPGDLAESTHTTADAVAVQARLAELRDAGMKTVVMEVSSHALAQHRVDAVAFDTAVLTHVGRDHLDYHGSAEAYGAAKRRLFAWPTLRHQILNIDDAVGHDLAARPLSDAAVVTYAQTQPATLRLHSCESRPEGIDVAIDYAGQRYAEALPLIGRFNAINALAALGAVMDGGNAQAAIEAIAGLQPVPGRMERFAAAGAPLVVVDYAHTAGALSAALEAIRPHVTGRLWVVFGCGGDRDPGKRPLMGAAAGRLADVVILTSDNPRTESPGAIIEAVRIGCAEPDSCRVIEDRAAAITAAVSEAGPTDGVLIAGKGHETRQWIGTTSHAFSDREIAAGLLSRRAG</sequence>
<feature type="binding site" evidence="7">
    <location>
        <position position="470"/>
    </location>
    <ligand>
        <name>meso-2,6-diaminopimelate</name>
        <dbReference type="ChEBI" id="CHEBI:57791"/>
    </ligand>
</feature>
<dbReference type="HAMAP" id="MF_00208">
    <property type="entry name" value="MurE"/>
    <property type="match status" value="1"/>
</dbReference>
<feature type="binding site" evidence="7">
    <location>
        <position position="197"/>
    </location>
    <ligand>
        <name>UDP-N-acetyl-alpha-D-muramoyl-L-alanyl-D-glutamate</name>
        <dbReference type="ChEBI" id="CHEBI:83900"/>
    </ligand>
</feature>
<comment type="similarity">
    <text evidence="1 7">Belongs to the MurCDEF family. MurE subfamily.</text>
</comment>
<dbReference type="GO" id="GO:0005737">
    <property type="term" value="C:cytoplasm"/>
    <property type="evidence" value="ECO:0007669"/>
    <property type="project" value="UniProtKB-SubCell"/>
</dbReference>
<feature type="binding site" evidence="7">
    <location>
        <position position="32"/>
    </location>
    <ligand>
        <name>UDP-N-acetyl-alpha-D-muramoyl-L-alanyl-D-glutamate</name>
        <dbReference type="ChEBI" id="CHEBI:83900"/>
    </ligand>
</feature>
<dbReference type="Pfam" id="PF02875">
    <property type="entry name" value="Mur_ligase_C"/>
    <property type="match status" value="1"/>
</dbReference>
<comment type="pathway">
    <text evidence="7 8">Cell wall biogenesis; peptidoglycan biosynthesis.</text>
</comment>
<evidence type="ECO:0000259" key="11">
    <source>
        <dbReference type="Pfam" id="PF08245"/>
    </source>
</evidence>
<dbReference type="InterPro" id="IPR005761">
    <property type="entry name" value="UDP-N-AcMur-Glu-dNH2Pim_ligase"/>
</dbReference>
<feature type="binding site" evidence="7">
    <location>
        <position position="191"/>
    </location>
    <ligand>
        <name>UDP-N-acetyl-alpha-D-muramoyl-L-alanyl-D-glutamate</name>
        <dbReference type="ChEBI" id="CHEBI:83900"/>
    </ligand>
</feature>
<evidence type="ECO:0000256" key="8">
    <source>
        <dbReference type="RuleBase" id="RU004135"/>
    </source>
</evidence>
<evidence type="ECO:0000256" key="2">
    <source>
        <dbReference type="ARBA" id="ARBA00022618"/>
    </source>
</evidence>
<protein>
    <recommendedName>
        <fullName evidence="7">UDP-N-acetylmuramoyl-L-alanyl-D-glutamate--2,6-diaminopimelate ligase</fullName>
        <ecNumber evidence="7">6.3.2.13</ecNumber>
    </recommendedName>
    <alternativeName>
        <fullName evidence="7">Meso-A2pm-adding enzyme</fullName>
    </alternativeName>
    <alternativeName>
        <fullName evidence="7">Meso-diaminopimelate-adding enzyme</fullName>
    </alternativeName>
    <alternativeName>
        <fullName evidence="7">UDP-MurNAc-L-Ala-D-Glu:meso-diaminopimelate ligase</fullName>
    </alternativeName>
    <alternativeName>
        <fullName evidence="7">UDP-MurNAc-tripeptide synthetase</fullName>
    </alternativeName>
    <alternativeName>
        <fullName evidence="7">UDP-N-acetylmuramyl-tripeptide synthetase</fullName>
    </alternativeName>
</protein>
<keyword evidence="7" id="KW-0963">Cytoplasm</keyword>
<dbReference type="GO" id="GO:0009252">
    <property type="term" value="P:peptidoglycan biosynthetic process"/>
    <property type="evidence" value="ECO:0007669"/>
    <property type="project" value="UniProtKB-UniRule"/>
</dbReference>
<evidence type="ECO:0000256" key="3">
    <source>
        <dbReference type="ARBA" id="ARBA00022960"/>
    </source>
</evidence>
<keyword evidence="7" id="KW-0547">Nucleotide-binding</keyword>
<dbReference type="SUPFAM" id="SSF53623">
    <property type="entry name" value="MurD-like peptide ligases, catalytic domain"/>
    <property type="match status" value="1"/>
</dbReference>
<comment type="caution">
    <text evidence="12">The sequence shown here is derived from an EMBL/GenBank/DDBJ whole genome shotgun (WGS) entry which is preliminary data.</text>
</comment>
<comment type="caution">
    <text evidence="7">Lacks conserved residue(s) required for the propagation of feature annotation.</text>
</comment>
<accession>A0A4Q8CY62</accession>
<reference evidence="12 13" key="1">
    <citation type="submission" date="2019-02" db="EMBL/GenBank/DDBJ databases">
        <title>Genomic Encyclopedia of Type Strains, Phase IV (KMG-IV): sequencing the most valuable type-strain genomes for metagenomic binning, comparative biology and taxonomic classification.</title>
        <authorList>
            <person name="Goeker M."/>
        </authorList>
    </citation>
    <scope>NUCLEOTIDE SEQUENCE [LARGE SCALE GENOMIC DNA]</scope>
    <source>
        <strain evidence="12 13">DSM 21056</strain>
    </source>
</reference>
<comment type="subcellular location">
    <subcellularLocation>
        <location evidence="7 8">Cytoplasm</location>
    </subcellularLocation>
</comment>
<dbReference type="PANTHER" id="PTHR23135">
    <property type="entry name" value="MUR LIGASE FAMILY MEMBER"/>
    <property type="match status" value="1"/>
</dbReference>
<dbReference type="GO" id="GO:0000287">
    <property type="term" value="F:magnesium ion binding"/>
    <property type="evidence" value="ECO:0007669"/>
    <property type="project" value="UniProtKB-UniRule"/>
</dbReference>
<name>A0A4Q8CY62_9GAMM</name>
<keyword evidence="6 7" id="KW-0961">Cell wall biogenesis/degradation</keyword>
<keyword evidence="7 12" id="KW-0436">Ligase</keyword>
<dbReference type="InterPro" id="IPR000713">
    <property type="entry name" value="Mur_ligase_N"/>
</dbReference>
<organism evidence="12 13">
    <name type="scientific">Spiribacter vilamensis</name>
    <dbReference type="NCBI Taxonomy" id="531306"/>
    <lineage>
        <taxon>Bacteria</taxon>
        <taxon>Pseudomonadati</taxon>
        <taxon>Pseudomonadota</taxon>
        <taxon>Gammaproteobacteria</taxon>
        <taxon>Chromatiales</taxon>
        <taxon>Ectothiorhodospiraceae</taxon>
        <taxon>Spiribacter</taxon>
    </lineage>
</organism>
<dbReference type="NCBIfam" id="NF001126">
    <property type="entry name" value="PRK00139.1-4"/>
    <property type="match status" value="1"/>
</dbReference>
<evidence type="ECO:0000259" key="9">
    <source>
        <dbReference type="Pfam" id="PF01225"/>
    </source>
</evidence>
<dbReference type="GO" id="GO:0008765">
    <property type="term" value="F:UDP-N-acetylmuramoylalanyl-D-glutamate-2,6-diaminopimelate ligase activity"/>
    <property type="evidence" value="ECO:0007669"/>
    <property type="project" value="UniProtKB-UniRule"/>
</dbReference>
<evidence type="ECO:0000259" key="10">
    <source>
        <dbReference type="Pfam" id="PF02875"/>
    </source>
</evidence>
<dbReference type="AlphaFoldDB" id="A0A4Q8CY62"/>
<feature type="binding site" evidence="7">
    <location>
        <begin position="122"/>
        <end position="128"/>
    </location>
    <ligand>
        <name>ATP</name>
        <dbReference type="ChEBI" id="CHEBI:30616"/>
    </ligand>
</feature>
<feature type="binding site" evidence="7">
    <location>
        <position position="30"/>
    </location>
    <ligand>
        <name>UDP-N-acetyl-alpha-D-muramoyl-L-alanyl-D-glutamate</name>
        <dbReference type="ChEBI" id="CHEBI:83900"/>
    </ligand>
</feature>
<feature type="binding site" evidence="7">
    <location>
        <position position="466"/>
    </location>
    <ligand>
        <name>meso-2,6-diaminopimelate</name>
        <dbReference type="ChEBI" id="CHEBI:57791"/>
    </ligand>
</feature>
<comment type="catalytic activity">
    <reaction evidence="7">
        <text>UDP-N-acetyl-alpha-D-muramoyl-L-alanyl-D-glutamate + meso-2,6-diaminopimelate + ATP = UDP-N-acetyl-alpha-D-muramoyl-L-alanyl-gamma-D-glutamyl-meso-2,6-diaminopimelate + ADP + phosphate + H(+)</text>
        <dbReference type="Rhea" id="RHEA:23676"/>
        <dbReference type="ChEBI" id="CHEBI:15378"/>
        <dbReference type="ChEBI" id="CHEBI:30616"/>
        <dbReference type="ChEBI" id="CHEBI:43474"/>
        <dbReference type="ChEBI" id="CHEBI:57791"/>
        <dbReference type="ChEBI" id="CHEBI:83900"/>
        <dbReference type="ChEBI" id="CHEBI:83905"/>
        <dbReference type="ChEBI" id="CHEBI:456216"/>
        <dbReference type="EC" id="6.3.2.13"/>
    </reaction>
</comment>
<evidence type="ECO:0000256" key="6">
    <source>
        <dbReference type="ARBA" id="ARBA00023316"/>
    </source>
</evidence>
<dbReference type="GO" id="GO:0008360">
    <property type="term" value="P:regulation of cell shape"/>
    <property type="evidence" value="ECO:0007669"/>
    <property type="project" value="UniProtKB-KW"/>
</dbReference>
<dbReference type="GO" id="GO:0071555">
    <property type="term" value="P:cell wall organization"/>
    <property type="evidence" value="ECO:0007669"/>
    <property type="project" value="UniProtKB-KW"/>
</dbReference>
<dbReference type="EMBL" id="SHLI01000001">
    <property type="protein sequence ID" value="RZU97908.1"/>
    <property type="molecule type" value="Genomic_DNA"/>
</dbReference>
<comment type="PTM">
    <text evidence="7">Carboxylation is probably crucial for Mg(2+) binding and, consequently, for the gamma-phosphate positioning of ATP.</text>
</comment>
<evidence type="ECO:0000256" key="7">
    <source>
        <dbReference type="HAMAP-Rule" id="MF_00208"/>
    </source>
</evidence>
<dbReference type="PANTHER" id="PTHR23135:SF4">
    <property type="entry name" value="UDP-N-ACETYLMURAMOYL-L-ALANYL-D-GLUTAMATE--2,6-DIAMINOPIMELATE LIGASE MURE HOMOLOG, CHLOROPLASTIC"/>
    <property type="match status" value="1"/>
</dbReference>
<dbReference type="Pfam" id="PF08245">
    <property type="entry name" value="Mur_ligase_M"/>
    <property type="match status" value="1"/>
</dbReference>
<evidence type="ECO:0000256" key="5">
    <source>
        <dbReference type="ARBA" id="ARBA00023306"/>
    </source>
</evidence>
<comment type="cofactor">
    <cofactor evidence="7">
        <name>Mg(2+)</name>
        <dbReference type="ChEBI" id="CHEBI:18420"/>
    </cofactor>
</comment>
<keyword evidence="2 7" id="KW-0132">Cell division</keyword>
<dbReference type="EC" id="6.3.2.13" evidence="7"/>
<feature type="binding site" evidence="7">
    <location>
        <position position="391"/>
    </location>
    <ligand>
        <name>meso-2,6-diaminopimelate</name>
        <dbReference type="ChEBI" id="CHEBI:57791"/>
    </ligand>
</feature>
<dbReference type="GO" id="GO:0005524">
    <property type="term" value="F:ATP binding"/>
    <property type="evidence" value="ECO:0007669"/>
    <property type="project" value="UniProtKB-UniRule"/>
</dbReference>
<dbReference type="SUPFAM" id="SSF53244">
    <property type="entry name" value="MurD-like peptide ligases, peptide-binding domain"/>
    <property type="match status" value="1"/>
</dbReference>
<feature type="domain" description="Mur ligase central" evidence="11">
    <location>
        <begin position="120"/>
        <end position="320"/>
    </location>
</feature>
<dbReference type="Gene3D" id="3.40.1390.10">
    <property type="entry name" value="MurE/MurF, N-terminal domain"/>
    <property type="match status" value="1"/>
</dbReference>
<dbReference type="InterPro" id="IPR036565">
    <property type="entry name" value="Mur-like_cat_sf"/>
</dbReference>
<dbReference type="UniPathway" id="UPA00219"/>
<dbReference type="InterPro" id="IPR004101">
    <property type="entry name" value="Mur_ligase_C"/>
</dbReference>
<feature type="domain" description="Mur ligase C-terminal" evidence="10">
    <location>
        <begin position="342"/>
        <end position="468"/>
    </location>
</feature>
<proteinExistence type="inferred from homology"/>
<evidence type="ECO:0000313" key="12">
    <source>
        <dbReference type="EMBL" id="RZU97908.1"/>
    </source>
</evidence>
<dbReference type="InterPro" id="IPR036615">
    <property type="entry name" value="Mur_ligase_C_dom_sf"/>
</dbReference>
<keyword evidence="13" id="KW-1185">Reference proteome</keyword>
<dbReference type="SUPFAM" id="SSF63418">
    <property type="entry name" value="MurE/MurF N-terminal domain"/>
    <property type="match status" value="1"/>
</dbReference>
<dbReference type="NCBIfam" id="TIGR01085">
    <property type="entry name" value="murE"/>
    <property type="match status" value="1"/>
</dbReference>
<evidence type="ECO:0000313" key="13">
    <source>
        <dbReference type="Proteomes" id="UP000292298"/>
    </source>
</evidence>
<dbReference type="InterPro" id="IPR013221">
    <property type="entry name" value="Mur_ligase_cen"/>
</dbReference>
<dbReference type="OrthoDB" id="9800958at2"/>
<keyword evidence="4 7" id="KW-0573">Peptidoglycan synthesis</keyword>
<dbReference type="InterPro" id="IPR035911">
    <property type="entry name" value="MurE/MurF_N"/>
</dbReference>
<keyword evidence="7" id="KW-0460">Magnesium</keyword>
<evidence type="ECO:0000256" key="4">
    <source>
        <dbReference type="ARBA" id="ARBA00022984"/>
    </source>
</evidence>
<keyword evidence="3 7" id="KW-0133">Cell shape</keyword>